<dbReference type="CDD" id="cd00383">
    <property type="entry name" value="trans_reg_C"/>
    <property type="match status" value="1"/>
</dbReference>
<evidence type="ECO:0000259" key="11">
    <source>
        <dbReference type="PROSITE" id="PS51755"/>
    </source>
</evidence>
<reference evidence="12 13" key="2">
    <citation type="journal article" date="2011" name="J. Bacteriol.">
        <title>Complete Genome Sequence of the Haloalkaliphilic, Hydrogen Producing Halanaerobium hydrogenoformans.</title>
        <authorList>
            <person name="Brown S.D."/>
            <person name="Begemann M.B."/>
            <person name="Mormile M.R."/>
            <person name="Wall J.D."/>
            <person name="Han C.S."/>
            <person name="Goodwin L.A."/>
            <person name="Pitluck S."/>
            <person name="Land M.L."/>
            <person name="Hauser L.J."/>
            <person name="Elias D.A."/>
        </authorList>
    </citation>
    <scope>NUCLEOTIDE SEQUENCE [LARGE SCALE GENOMIC DNA]</scope>
    <source>
        <strain evidence="13">sapolanicus</strain>
    </source>
</reference>
<dbReference type="FunFam" id="1.10.10.10:FF:000018">
    <property type="entry name" value="DNA-binding response regulator ResD"/>
    <property type="match status" value="1"/>
</dbReference>
<evidence type="ECO:0000256" key="8">
    <source>
        <dbReference type="PROSITE-ProRule" id="PRU00169"/>
    </source>
</evidence>
<comment type="function">
    <text evidence="7">May play the central regulatory role in sporulation. It may be an element of the effector pathway responsible for the activation of sporulation genes in response to nutritional stress. Spo0A may act in concert with spo0H (a sigma factor) to control the expression of some genes that are critical to the sporulation process.</text>
</comment>
<evidence type="ECO:0000256" key="7">
    <source>
        <dbReference type="ARBA" id="ARBA00024867"/>
    </source>
</evidence>
<dbReference type="eggNOG" id="COG0745">
    <property type="taxonomic scope" value="Bacteria"/>
</dbReference>
<dbReference type="Gene3D" id="6.10.250.690">
    <property type="match status" value="1"/>
</dbReference>
<keyword evidence="5 9" id="KW-0238">DNA-binding</keyword>
<evidence type="ECO:0000256" key="1">
    <source>
        <dbReference type="ARBA" id="ARBA00018672"/>
    </source>
</evidence>
<keyword evidence="6" id="KW-0804">Transcription</keyword>
<reference evidence="12 13" key="1">
    <citation type="submission" date="2010-11" db="EMBL/GenBank/DDBJ databases">
        <title>Complete sequence of Halanaerobium sp. sapolanicus.</title>
        <authorList>
            <consortium name="US DOE Joint Genome Institute"/>
            <person name="Lucas S."/>
            <person name="Copeland A."/>
            <person name="Lapidus A."/>
            <person name="Cheng J.-F."/>
            <person name="Bruce D."/>
            <person name="Goodwin L."/>
            <person name="Pitluck S."/>
            <person name="Davenport K."/>
            <person name="Detter J.C."/>
            <person name="Han C."/>
            <person name="Tapia R."/>
            <person name="Land M."/>
            <person name="Hauser L."/>
            <person name="Jeffries C."/>
            <person name="Kyrpides N."/>
            <person name="Ivanova N."/>
            <person name="Mikhailova N."/>
            <person name="Begemann M.B."/>
            <person name="Mormile M.R."/>
            <person name="Wall J.D."/>
            <person name="Elias D.A."/>
            <person name="Woyke T."/>
        </authorList>
    </citation>
    <scope>NUCLEOTIDE SEQUENCE [LARGE SCALE GENOMIC DNA]</scope>
    <source>
        <strain evidence="13">sapolanicus</strain>
    </source>
</reference>
<dbReference type="SMART" id="SM00862">
    <property type="entry name" value="Trans_reg_C"/>
    <property type="match status" value="1"/>
</dbReference>
<dbReference type="InterPro" id="IPR011006">
    <property type="entry name" value="CheY-like_superfamily"/>
</dbReference>
<organism evidence="12 13">
    <name type="scientific">Halanaerobium hydrogeniformans</name>
    <name type="common">Halanaerobium sp. (strain sapolanicus)</name>
    <dbReference type="NCBI Taxonomy" id="656519"/>
    <lineage>
        <taxon>Bacteria</taxon>
        <taxon>Bacillati</taxon>
        <taxon>Bacillota</taxon>
        <taxon>Clostridia</taxon>
        <taxon>Halanaerobiales</taxon>
        <taxon>Halanaerobiaceae</taxon>
        <taxon>Halanaerobium</taxon>
    </lineage>
</organism>
<feature type="DNA-binding region" description="OmpR/PhoB-type" evidence="9">
    <location>
        <begin position="128"/>
        <end position="225"/>
    </location>
</feature>
<evidence type="ECO:0000256" key="3">
    <source>
        <dbReference type="ARBA" id="ARBA00023012"/>
    </source>
</evidence>
<evidence type="ECO:0000256" key="2">
    <source>
        <dbReference type="ARBA" id="ARBA00022553"/>
    </source>
</evidence>
<evidence type="ECO:0000256" key="6">
    <source>
        <dbReference type="ARBA" id="ARBA00023163"/>
    </source>
</evidence>
<dbReference type="FunFam" id="3.40.50.2300:FF:000001">
    <property type="entry name" value="DNA-binding response regulator PhoB"/>
    <property type="match status" value="1"/>
</dbReference>
<dbReference type="Gene3D" id="1.10.10.10">
    <property type="entry name" value="Winged helix-like DNA-binding domain superfamily/Winged helix DNA-binding domain"/>
    <property type="match status" value="1"/>
</dbReference>
<dbReference type="Gene3D" id="3.40.50.2300">
    <property type="match status" value="1"/>
</dbReference>
<dbReference type="InterPro" id="IPR001789">
    <property type="entry name" value="Sig_transdc_resp-reg_receiver"/>
</dbReference>
<dbReference type="Pfam" id="PF00486">
    <property type="entry name" value="Trans_reg_C"/>
    <property type="match status" value="1"/>
</dbReference>
<evidence type="ECO:0000313" key="13">
    <source>
        <dbReference type="Proteomes" id="UP000007434"/>
    </source>
</evidence>
<dbReference type="SUPFAM" id="SSF52172">
    <property type="entry name" value="CheY-like"/>
    <property type="match status" value="1"/>
</dbReference>
<keyword evidence="2 8" id="KW-0597">Phosphoprotein</keyword>
<evidence type="ECO:0000256" key="4">
    <source>
        <dbReference type="ARBA" id="ARBA00023015"/>
    </source>
</evidence>
<dbReference type="PANTHER" id="PTHR48111">
    <property type="entry name" value="REGULATOR OF RPOS"/>
    <property type="match status" value="1"/>
</dbReference>
<keyword evidence="13" id="KW-1185">Reference proteome</keyword>
<dbReference type="EMBL" id="CP002304">
    <property type="protein sequence ID" value="ADQ13848.1"/>
    <property type="molecule type" value="Genomic_DNA"/>
</dbReference>
<dbReference type="HOGENOM" id="CLU_000445_30_4_9"/>
<evidence type="ECO:0000259" key="10">
    <source>
        <dbReference type="PROSITE" id="PS50110"/>
    </source>
</evidence>
<dbReference type="PROSITE" id="PS51755">
    <property type="entry name" value="OMPR_PHOB"/>
    <property type="match status" value="1"/>
</dbReference>
<feature type="domain" description="OmpR/PhoB-type" evidence="11">
    <location>
        <begin position="128"/>
        <end position="225"/>
    </location>
</feature>
<feature type="modified residue" description="4-aspartylphosphate" evidence="8">
    <location>
        <position position="54"/>
    </location>
</feature>
<dbReference type="GO" id="GO:0000156">
    <property type="term" value="F:phosphorelay response regulator activity"/>
    <property type="evidence" value="ECO:0007669"/>
    <property type="project" value="TreeGrafter"/>
</dbReference>
<keyword evidence="3" id="KW-0902">Two-component regulatory system</keyword>
<gene>
    <name evidence="12" type="ordered locus">Halsa_0373</name>
</gene>
<dbReference type="GO" id="GO:0000976">
    <property type="term" value="F:transcription cis-regulatory region binding"/>
    <property type="evidence" value="ECO:0007669"/>
    <property type="project" value="TreeGrafter"/>
</dbReference>
<dbReference type="RefSeq" id="WP_013404954.1">
    <property type="nucleotide sequence ID" value="NC_014654.1"/>
</dbReference>
<dbReference type="GO" id="GO:0006355">
    <property type="term" value="P:regulation of DNA-templated transcription"/>
    <property type="evidence" value="ECO:0007669"/>
    <property type="project" value="InterPro"/>
</dbReference>
<evidence type="ECO:0000313" key="12">
    <source>
        <dbReference type="EMBL" id="ADQ13848.1"/>
    </source>
</evidence>
<dbReference type="GO" id="GO:0005829">
    <property type="term" value="C:cytosol"/>
    <property type="evidence" value="ECO:0007669"/>
    <property type="project" value="TreeGrafter"/>
</dbReference>
<dbReference type="OrthoDB" id="9790442at2"/>
<dbReference type="Proteomes" id="UP000007434">
    <property type="component" value="Chromosome"/>
</dbReference>
<dbReference type="PROSITE" id="PS50110">
    <property type="entry name" value="RESPONSE_REGULATORY"/>
    <property type="match status" value="1"/>
</dbReference>
<accession>E4RP23</accession>
<dbReference type="SMART" id="SM00448">
    <property type="entry name" value="REC"/>
    <property type="match status" value="1"/>
</dbReference>
<dbReference type="KEGG" id="has:Halsa_0373"/>
<dbReference type="InterPro" id="IPR036388">
    <property type="entry name" value="WH-like_DNA-bd_sf"/>
</dbReference>
<dbReference type="AlphaFoldDB" id="E4RP23"/>
<name>E4RP23_HALHG</name>
<evidence type="ECO:0000256" key="9">
    <source>
        <dbReference type="PROSITE-ProRule" id="PRU01091"/>
    </source>
</evidence>
<feature type="domain" description="Response regulatory" evidence="10">
    <location>
        <begin position="5"/>
        <end position="118"/>
    </location>
</feature>
<dbReference type="InterPro" id="IPR001867">
    <property type="entry name" value="OmpR/PhoB-type_DNA-bd"/>
</dbReference>
<dbReference type="PANTHER" id="PTHR48111:SF40">
    <property type="entry name" value="PHOSPHATE REGULON TRANSCRIPTIONAL REGULATORY PROTEIN PHOB"/>
    <property type="match status" value="1"/>
</dbReference>
<dbReference type="InterPro" id="IPR039420">
    <property type="entry name" value="WalR-like"/>
</dbReference>
<proteinExistence type="predicted"/>
<keyword evidence="4" id="KW-0805">Transcription regulation</keyword>
<dbReference type="InterPro" id="IPR016032">
    <property type="entry name" value="Sig_transdc_resp-reg_C-effctor"/>
</dbReference>
<sequence length="231" mass="26946">MNKKKVLIIDDDPHIREILDDYLNFEGFDAFLAEDTEKGLKILQEEKVDILILDIMLPDEDGWEFCQKIRPEYDLPIIFLSAKDKSVDKITGLELGADDYITKPFSPREVVARIKAVLRRYNKAAENAKIIKYGELIINREQHLVSFQGEKIELTPKEFSLLWHLAENPKKVFRRERLLKAVWGYDYYGDVRTVDTHIKSLRKKLGDKAAEAVETVWGVGYKFDDQKLEEQ</sequence>
<evidence type="ECO:0000256" key="5">
    <source>
        <dbReference type="ARBA" id="ARBA00023125"/>
    </source>
</evidence>
<protein>
    <recommendedName>
        <fullName evidence="1">Stage 0 sporulation protein A homolog</fullName>
    </recommendedName>
</protein>
<dbReference type="SUPFAM" id="SSF46894">
    <property type="entry name" value="C-terminal effector domain of the bipartite response regulators"/>
    <property type="match status" value="1"/>
</dbReference>
<dbReference type="Pfam" id="PF00072">
    <property type="entry name" value="Response_reg"/>
    <property type="match status" value="1"/>
</dbReference>
<dbReference type="GO" id="GO:0032993">
    <property type="term" value="C:protein-DNA complex"/>
    <property type="evidence" value="ECO:0007669"/>
    <property type="project" value="TreeGrafter"/>
</dbReference>
<dbReference type="STRING" id="656519.Halsa_0373"/>